<comment type="caution">
    <text evidence="2">The sequence shown here is derived from an EMBL/GenBank/DDBJ whole genome shotgun (WGS) entry which is preliminary data.</text>
</comment>
<sequence>MRTITLLYIWRVKDGNVAESGTFTRRRCARGDGAGEEERGDTPRKPSSTDS</sequence>
<dbReference type="EMBL" id="BMAW01111412">
    <property type="protein sequence ID" value="GFT47839.1"/>
    <property type="molecule type" value="Genomic_DNA"/>
</dbReference>
<protein>
    <submittedName>
        <fullName evidence="2">Uncharacterized protein</fullName>
    </submittedName>
</protein>
<organism evidence="2 3">
    <name type="scientific">Nephila pilipes</name>
    <name type="common">Giant wood spider</name>
    <name type="synonym">Nephila maculata</name>
    <dbReference type="NCBI Taxonomy" id="299642"/>
    <lineage>
        <taxon>Eukaryota</taxon>
        <taxon>Metazoa</taxon>
        <taxon>Ecdysozoa</taxon>
        <taxon>Arthropoda</taxon>
        <taxon>Chelicerata</taxon>
        <taxon>Arachnida</taxon>
        <taxon>Araneae</taxon>
        <taxon>Araneomorphae</taxon>
        <taxon>Entelegynae</taxon>
        <taxon>Araneoidea</taxon>
        <taxon>Nephilidae</taxon>
        <taxon>Nephila</taxon>
    </lineage>
</organism>
<name>A0A8X6P2R3_NEPPI</name>
<keyword evidence="3" id="KW-1185">Reference proteome</keyword>
<accession>A0A8X6P2R3</accession>
<feature type="region of interest" description="Disordered" evidence="1">
    <location>
        <begin position="27"/>
        <end position="51"/>
    </location>
</feature>
<proteinExistence type="predicted"/>
<evidence type="ECO:0000313" key="2">
    <source>
        <dbReference type="EMBL" id="GFT47839.1"/>
    </source>
</evidence>
<dbReference type="AlphaFoldDB" id="A0A8X6P2R3"/>
<reference evidence="2" key="1">
    <citation type="submission" date="2020-08" db="EMBL/GenBank/DDBJ databases">
        <title>Multicomponent nature underlies the extraordinary mechanical properties of spider dragline silk.</title>
        <authorList>
            <person name="Kono N."/>
            <person name="Nakamura H."/>
            <person name="Mori M."/>
            <person name="Yoshida Y."/>
            <person name="Ohtoshi R."/>
            <person name="Malay A.D."/>
            <person name="Moran D.A.P."/>
            <person name="Tomita M."/>
            <person name="Numata K."/>
            <person name="Arakawa K."/>
        </authorList>
    </citation>
    <scope>NUCLEOTIDE SEQUENCE</scope>
</reference>
<evidence type="ECO:0000313" key="3">
    <source>
        <dbReference type="Proteomes" id="UP000887013"/>
    </source>
</evidence>
<evidence type="ECO:0000256" key="1">
    <source>
        <dbReference type="SAM" id="MobiDB-lite"/>
    </source>
</evidence>
<gene>
    <name evidence="2" type="ORF">NPIL_254541</name>
</gene>
<feature type="non-terminal residue" evidence="2">
    <location>
        <position position="51"/>
    </location>
</feature>
<dbReference type="Proteomes" id="UP000887013">
    <property type="component" value="Unassembled WGS sequence"/>
</dbReference>